<dbReference type="GO" id="GO:0005506">
    <property type="term" value="F:iron ion binding"/>
    <property type="evidence" value="ECO:0007669"/>
    <property type="project" value="InterPro"/>
</dbReference>
<dbReference type="Proteomes" id="UP000054937">
    <property type="component" value="Unassembled WGS sequence"/>
</dbReference>
<dbReference type="Pfam" id="PF04116">
    <property type="entry name" value="FA_hydroxylase"/>
    <property type="match status" value="1"/>
</dbReference>
<keyword evidence="8" id="KW-1185">Reference proteome</keyword>
<comment type="subcellular location">
    <subcellularLocation>
        <location evidence="1">Membrane</location>
    </subcellularLocation>
</comment>
<gene>
    <name evidence="7" type="ORF">PPERSA_04433</name>
</gene>
<keyword evidence="2 5" id="KW-0812">Transmembrane</keyword>
<reference evidence="7 8" key="1">
    <citation type="journal article" date="2015" name="Sci. Rep.">
        <title>Genome of the facultative scuticociliatosis pathogen Pseudocohnilembus persalinus provides insight into its virulence through horizontal gene transfer.</title>
        <authorList>
            <person name="Xiong J."/>
            <person name="Wang G."/>
            <person name="Cheng J."/>
            <person name="Tian M."/>
            <person name="Pan X."/>
            <person name="Warren A."/>
            <person name="Jiang C."/>
            <person name="Yuan D."/>
            <person name="Miao W."/>
        </authorList>
    </citation>
    <scope>NUCLEOTIDE SEQUENCE [LARGE SCALE GENOMIC DNA]</scope>
    <source>
        <strain evidence="7">36N120E</strain>
    </source>
</reference>
<dbReference type="OMA" id="WCAFTGN"/>
<evidence type="ECO:0000256" key="1">
    <source>
        <dbReference type="ARBA" id="ARBA00004370"/>
    </source>
</evidence>
<evidence type="ECO:0000256" key="4">
    <source>
        <dbReference type="ARBA" id="ARBA00023136"/>
    </source>
</evidence>
<feature type="transmembrane region" description="Helical" evidence="5">
    <location>
        <begin position="41"/>
        <end position="60"/>
    </location>
</feature>
<evidence type="ECO:0000313" key="7">
    <source>
        <dbReference type="EMBL" id="KRX04618.1"/>
    </source>
</evidence>
<feature type="transmembrane region" description="Helical" evidence="5">
    <location>
        <begin position="72"/>
        <end position="95"/>
    </location>
</feature>
<keyword evidence="3 5" id="KW-1133">Transmembrane helix</keyword>
<dbReference type="EMBL" id="LDAU01000114">
    <property type="protein sequence ID" value="KRX04618.1"/>
    <property type="molecule type" value="Genomic_DNA"/>
</dbReference>
<evidence type="ECO:0000259" key="6">
    <source>
        <dbReference type="Pfam" id="PF04116"/>
    </source>
</evidence>
<evidence type="ECO:0000313" key="8">
    <source>
        <dbReference type="Proteomes" id="UP000054937"/>
    </source>
</evidence>
<dbReference type="InParanoid" id="A0A0V0QRJ6"/>
<protein>
    <recommendedName>
        <fullName evidence="6">Fatty acid hydroxylase domain-containing protein</fullName>
    </recommendedName>
</protein>
<sequence length="250" mass="29821">MIQFQMFFTMIKLDTKEKKPWDWEVDSAKWRMTLKKAIKQIAFNEFILLAPILFIDILFLNGSKSRTDLETFPGTIEILLQIFFMMIIEDMAFYWSHRTLHLPYFYKKIHKIHHEFSNPISIAALYAHPLEYLFGNTLPTALGFIILGNRCHFATIMVWLALRIFETMDGHCGYEFSWSPYRLLPFSGSSEYHNFHHSHNVGTFSSFFILWDTFMGTNKEYFKYKAKKEREDKLNQLRQEHKTNKLAKTE</sequence>
<comment type="caution">
    <text evidence="7">The sequence shown here is derived from an EMBL/GenBank/DDBJ whole genome shotgun (WGS) entry which is preliminary data.</text>
</comment>
<feature type="domain" description="Fatty acid hydroxylase" evidence="6">
    <location>
        <begin position="83"/>
        <end position="217"/>
    </location>
</feature>
<proteinExistence type="predicted"/>
<dbReference type="AlphaFoldDB" id="A0A0V0QRJ6"/>
<organism evidence="7 8">
    <name type="scientific">Pseudocohnilembus persalinus</name>
    <name type="common">Ciliate</name>
    <dbReference type="NCBI Taxonomy" id="266149"/>
    <lineage>
        <taxon>Eukaryota</taxon>
        <taxon>Sar</taxon>
        <taxon>Alveolata</taxon>
        <taxon>Ciliophora</taxon>
        <taxon>Intramacronucleata</taxon>
        <taxon>Oligohymenophorea</taxon>
        <taxon>Scuticociliatia</taxon>
        <taxon>Philasterida</taxon>
        <taxon>Pseudocohnilembidae</taxon>
        <taxon>Pseudocohnilembus</taxon>
    </lineage>
</organism>
<dbReference type="GO" id="GO:0016491">
    <property type="term" value="F:oxidoreductase activity"/>
    <property type="evidence" value="ECO:0007669"/>
    <property type="project" value="InterPro"/>
</dbReference>
<accession>A0A0V0QRJ6</accession>
<evidence type="ECO:0000256" key="3">
    <source>
        <dbReference type="ARBA" id="ARBA00022989"/>
    </source>
</evidence>
<dbReference type="PANTHER" id="PTHR11863">
    <property type="entry name" value="STEROL DESATURASE"/>
    <property type="match status" value="1"/>
</dbReference>
<keyword evidence="4 5" id="KW-0472">Membrane</keyword>
<dbReference type="InterPro" id="IPR006694">
    <property type="entry name" value="Fatty_acid_hydroxylase"/>
</dbReference>
<dbReference type="GO" id="GO:0016020">
    <property type="term" value="C:membrane"/>
    <property type="evidence" value="ECO:0007669"/>
    <property type="project" value="UniProtKB-SubCell"/>
</dbReference>
<dbReference type="InterPro" id="IPR050307">
    <property type="entry name" value="Sterol_Desaturase_Related"/>
</dbReference>
<evidence type="ECO:0000256" key="5">
    <source>
        <dbReference type="SAM" id="Phobius"/>
    </source>
</evidence>
<dbReference type="GO" id="GO:0008610">
    <property type="term" value="P:lipid biosynthetic process"/>
    <property type="evidence" value="ECO:0007669"/>
    <property type="project" value="InterPro"/>
</dbReference>
<name>A0A0V0QRJ6_PSEPJ</name>
<evidence type="ECO:0000256" key="2">
    <source>
        <dbReference type="ARBA" id="ARBA00022692"/>
    </source>
</evidence>
<dbReference type="OrthoDB" id="1658724at2759"/>